<dbReference type="eggNOG" id="COG0840">
    <property type="taxonomic scope" value="Bacteria"/>
</dbReference>
<dbReference type="GO" id="GO:0016020">
    <property type="term" value="C:membrane"/>
    <property type="evidence" value="ECO:0007669"/>
    <property type="project" value="InterPro"/>
</dbReference>
<name>W8S5P9_9RHOB</name>
<reference evidence="3 4" key="1">
    <citation type="submission" date="2013-03" db="EMBL/GenBank/DDBJ databases">
        <authorList>
            <person name="Fiebig A."/>
            <person name="Goeker M."/>
            <person name="Klenk H.-P.P."/>
        </authorList>
    </citation>
    <scope>NUCLEOTIDE SEQUENCE [LARGE SCALE GENOMIC DNA]</scope>
    <source>
        <strain evidence="4">DSM 19469</strain>
    </source>
</reference>
<proteinExistence type="predicted"/>
<dbReference type="Gene3D" id="6.10.340.10">
    <property type="match status" value="1"/>
</dbReference>
<dbReference type="EMBL" id="CP004372">
    <property type="protein sequence ID" value="AHM05547.1"/>
    <property type="molecule type" value="Genomic_DNA"/>
</dbReference>
<keyword evidence="4" id="KW-1185">Reference proteome</keyword>
<organism evidence="3 4">
    <name type="scientific">Roseicyclus elongatus DSM 19469</name>
    <dbReference type="NCBI Taxonomy" id="1294273"/>
    <lineage>
        <taxon>Bacteria</taxon>
        <taxon>Pseudomonadati</taxon>
        <taxon>Pseudomonadota</taxon>
        <taxon>Alphaproteobacteria</taxon>
        <taxon>Rhodobacterales</taxon>
        <taxon>Roseobacteraceae</taxon>
        <taxon>Roseicyclus</taxon>
    </lineage>
</organism>
<evidence type="ECO:0000313" key="3">
    <source>
        <dbReference type="EMBL" id="AHM05547.1"/>
    </source>
</evidence>
<feature type="transmembrane region" description="Helical" evidence="1">
    <location>
        <begin position="178"/>
        <end position="198"/>
    </location>
</feature>
<dbReference type="Proteomes" id="UP000019593">
    <property type="component" value="Chromosome"/>
</dbReference>
<accession>W8S5P9</accession>
<keyword evidence="1" id="KW-1133">Transmembrane helix</keyword>
<feature type="transmembrane region" description="Helical" evidence="1">
    <location>
        <begin position="24"/>
        <end position="48"/>
    </location>
</feature>
<dbReference type="PATRIC" id="fig|1294273.3.peg.3247"/>
<feature type="domain" description="HAMP" evidence="2">
    <location>
        <begin position="199"/>
        <end position="253"/>
    </location>
</feature>
<keyword evidence="1" id="KW-0472">Membrane</keyword>
<sequence>MLQDDNPSIGRFDKSFLIHMIKDFFTVLVIVTVVEFSLKAALVFYNFWANGADEAAVVADDLAENVRSIMRNEGGPVAARTMYPILERNWSDLGYVIAIEPTPVTIRSIEAGFGFVPRGIPAGEWPEGRHAESQITIEAEAFCLACHTEAAIGDPLGTVTVRNYLARDFEIWLKDIRLTAALSAGKIVLHSFLLFLILRARLEPLMELRSTVSRLARAYSSIGHRAEIRTSDEFGVLARDLNLFLDRISAVVEELDAVLAKVVSANDDILAIQGDLRTNIDAVSSDIRHLEREAMLAAKREPRLSNAWFDAIRASIATLQTRAHDLRGDGSTGALVDELQQVVANAETQIAGTEAVFRKLADLGDRSDTLKASMLEMTRLEERLKGIIETSGDLVRRLRPETGIGSD</sequence>
<dbReference type="OrthoDB" id="7807789at2"/>
<dbReference type="HOGENOM" id="CLU_683116_0_0_5"/>
<evidence type="ECO:0000256" key="1">
    <source>
        <dbReference type="SAM" id="Phobius"/>
    </source>
</evidence>
<dbReference type="InterPro" id="IPR003660">
    <property type="entry name" value="HAMP_dom"/>
</dbReference>
<dbReference type="PROSITE" id="PS50885">
    <property type="entry name" value="HAMP"/>
    <property type="match status" value="1"/>
</dbReference>
<keyword evidence="1" id="KW-0812">Transmembrane</keyword>
<dbReference type="AlphaFoldDB" id="W8S5P9"/>
<dbReference type="KEGG" id="red:roselon_03289"/>
<evidence type="ECO:0000313" key="4">
    <source>
        <dbReference type="Proteomes" id="UP000019593"/>
    </source>
</evidence>
<dbReference type="RefSeq" id="WP_025313183.1">
    <property type="nucleotide sequence ID" value="NZ_CP004372.1"/>
</dbReference>
<gene>
    <name evidence="3" type="ORF">roselon_03289</name>
</gene>
<evidence type="ECO:0000259" key="2">
    <source>
        <dbReference type="PROSITE" id="PS50885"/>
    </source>
</evidence>
<dbReference type="STRING" id="1294273.roselon_03289"/>
<dbReference type="CDD" id="cd06225">
    <property type="entry name" value="HAMP"/>
    <property type="match status" value="1"/>
</dbReference>
<dbReference type="GO" id="GO:0007165">
    <property type="term" value="P:signal transduction"/>
    <property type="evidence" value="ECO:0007669"/>
    <property type="project" value="InterPro"/>
</dbReference>
<protein>
    <recommendedName>
        <fullName evidence="2">HAMP domain-containing protein</fullName>
    </recommendedName>
</protein>